<evidence type="ECO:0000313" key="9">
    <source>
        <dbReference type="EMBL" id="ABM94210.1"/>
    </source>
</evidence>
<dbReference type="GO" id="GO:0000160">
    <property type="term" value="P:phosphorelay signal transduction system"/>
    <property type="evidence" value="ECO:0007669"/>
    <property type="project" value="UniProtKB-KW"/>
</dbReference>
<keyword evidence="7" id="KW-1133">Transmembrane helix</keyword>
<keyword evidence="5" id="KW-0902">Two-component regulatory system</keyword>
<evidence type="ECO:0000256" key="2">
    <source>
        <dbReference type="ARBA" id="ARBA00012438"/>
    </source>
</evidence>
<sequence>MNAPAERHPTRPSRRDAHTSGPPTSRLDDNDSGIDTTVLEQWLPSRLRSSRWLGWRLRALVVLALLGCLALFLLTRELAQQPRLDASWRGNEHGQLLLAASNEPALQPFVGHALLGIIGGDSQVAVLDALALQRSPRWLPGDAERARHHELHDQLERALSQGHVRFYFAEGGTAELQLQPRGSFRLGLMYWLLAGLALVLYLIAMVVVLVRPMLANALFALMALSQCGNLLFIAAAGVSELTLPRGYAGLEVHARMAFDLVTAAAIVHAACLHPRRLPGGPAIALLVWGLVGGLLTLDVRSALPQAWWWTQGIGAALGLSAIGLLSLSYRIEPHPYALVQRRFGIVTAGTWILLTAAIAAVGQTPGAQQGIATVGSMIWVVFLASLMLLVPFLAKSQQMLREFSLLAGVSTVATSLDLLFVTAFSFGQFTSITLSVFLSIGLYVSVRQWLLNHLRGTGMVTMERLFERLYRMAREVEAHPERASTSLLSLLRELFEPLEAAVAPKSTQHARASGDGSALTVPVPDLSRISGRADETLVLRYSQRGRRLFTREDARLADRIVEQLKRAVAFDQAVERGRSEERSRLAQDLHDDIGARLLTLMYQAQSPEQEDYIRHTLQDLKTLTRGLAVSSHRLSHAAAEWKADVQQRLQIANVVLDWHTQFDRDAELTVVQWSALTRVLRELVSNTIAHARATRVAISLQLADDRLELRVHDDGHGRNPQAWAHGLGLGGIRKRVKQLGGEVEWRELLPAGIECRVRFPNWSQSASA</sequence>
<proteinExistence type="predicted"/>
<organism evidence="9 10">
    <name type="scientific">Methylibium petroleiphilum (strain ATCC BAA-1232 / LMG 22953 / PM1)</name>
    <dbReference type="NCBI Taxonomy" id="420662"/>
    <lineage>
        <taxon>Bacteria</taxon>
        <taxon>Pseudomonadati</taxon>
        <taxon>Pseudomonadota</taxon>
        <taxon>Betaproteobacteria</taxon>
        <taxon>Burkholderiales</taxon>
        <taxon>Sphaerotilaceae</taxon>
        <taxon>Methylibium</taxon>
    </lineage>
</organism>
<evidence type="ECO:0000256" key="7">
    <source>
        <dbReference type="SAM" id="Phobius"/>
    </source>
</evidence>
<dbReference type="AlphaFoldDB" id="A2SF71"/>
<dbReference type="Pfam" id="PF02518">
    <property type="entry name" value="HATPase_c"/>
    <property type="match status" value="1"/>
</dbReference>
<dbReference type="InterPro" id="IPR005467">
    <property type="entry name" value="His_kinase_dom"/>
</dbReference>
<dbReference type="InterPro" id="IPR050482">
    <property type="entry name" value="Sensor_HK_TwoCompSys"/>
</dbReference>
<dbReference type="KEGG" id="mpt:Mpe_A1248"/>
<evidence type="ECO:0000256" key="1">
    <source>
        <dbReference type="ARBA" id="ARBA00000085"/>
    </source>
</evidence>
<dbReference type="PROSITE" id="PS50109">
    <property type="entry name" value="HIS_KIN"/>
    <property type="match status" value="1"/>
</dbReference>
<keyword evidence="4 9" id="KW-0418">Kinase</keyword>
<dbReference type="HOGENOM" id="CLU_011987_0_0_4"/>
<feature type="transmembrane region" description="Helical" evidence="7">
    <location>
        <begin position="405"/>
        <end position="426"/>
    </location>
</feature>
<accession>A2SF71</accession>
<protein>
    <recommendedName>
        <fullName evidence="2">histidine kinase</fullName>
        <ecNumber evidence="2">2.7.13.3</ecNumber>
    </recommendedName>
</protein>
<dbReference type="PANTHER" id="PTHR24421">
    <property type="entry name" value="NITRATE/NITRITE SENSOR PROTEIN NARX-RELATED"/>
    <property type="match status" value="1"/>
</dbReference>
<feature type="transmembrane region" description="Helical" evidence="7">
    <location>
        <begin position="256"/>
        <end position="272"/>
    </location>
</feature>
<dbReference type="InterPro" id="IPR003594">
    <property type="entry name" value="HATPase_dom"/>
</dbReference>
<dbReference type="GO" id="GO:0004673">
    <property type="term" value="F:protein histidine kinase activity"/>
    <property type="evidence" value="ECO:0007669"/>
    <property type="project" value="UniProtKB-EC"/>
</dbReference>
<feature type="transmembrane region" description="Helical" evidence="7">
    <location>
        <begin position="188"/>
        <end position="210"/>
    </location>
</feature>
<dbReference type="Proteomes" id="UP000000366">
    <property type="component" value="Chromosome"/>
</dbReference>
<keyword evidence="10" id="KW-1185">Reference proteome</keyword>
<evidence type="ECO:0000313" key="10">
    <source>
        <dbReference type="Proteomes" id="UP000000366"/>
    </source>
</evidence>
<evidence type="ECO:0000259" key="8">
    <source>
        <dbReference type="PROSITE" id="PS50109"/>
    </source>
</evidence>
<feature type="transmembrane region" description="Helical" evidence="7">
    <location>
        <begin position="370"/>
        <end position="393"/>
    </location>
</feature>
<keyword evidence="7" id="KW-0812">Transmembrane</keyword>
<feature type="domain" description="Histidine kinase" evidence="8">
    <location>
        <begin position="676"/>
        <end position="763"/>
    </location>
</feature>
<keyword evidence="3" id="KW-0808">Transferase</keyword>
<name>A2SF71_METPP</name>
<evidence type="ECO:0000256" key="6">
    <source>
        <dbReference type="SAM" id="MobiDB-lite"/>
    </source>
</evidence>
<dbReference type="Gene3D" id="3.30.565.10">
    <property type="entry name" value="Histidine kinase-like ATPase, C-terminal domain"/>
    <property type="match status" value="1"/>
</dbReference>
<dbReference type="InterPro" id="IPR036890">
    <property type="entry name" value="HATPase_C_sf"/>
</dbReference>
<evidence type="ECO:0000256" key="3">
    <source>
        <dbReference type="ARBA" id="ARBA00022679"/>
    </source>
</evidence>
<dbReference type="EC" id="2.7.13.3" evidence="2"/>
<feature type="transmembrane region" description="Helical" evidence="7">
    <location>
        <begin position="55"/>
        <end position="74"/>
    </location>
</feature>
<evidence type="ECO:0000256" key="5">
    <source>
        <dbReference type="ARBA" id="ARBA00023012"/>
    </source>
</evidence>
<keyword evidence="7" id="KW-0472">Membrane</keyword>
<comment type="catalytic activity">
    <reaction evidence="1">
        <text>ATP + protein L-histidine = ADP + protein N-phospho-L-histidine.</text>
        <dbReference type="EC" id="2.7.13.3"/>
    </reaction>
</comment>
<feature type="region of interest" description="Disordered" evidence="6">
    <location>
        <begin position="1"/>
        <end position="32"/>
    </location>
</feature>
<feature type="transmembrane region" description="Helical" evidence="7">
    <location>
        <begin position="309"/>
        <end position="331"/>
    </location>
</feature>
<feature type="transmembrane region" description="Helical" evidence="7">
    <location>
        <begin position="343"/>
        <end position="364"/>
    </location>
</feature>
<feature type="transmembrane region" description="Helical" evidence="7">
    <location>
        <begin position="217"/>
        <end position="236"/>
    </location>
</feature>
<dbReference type="CDD" id="cd16917">
    <property type="entry name" value="HATPase_UhpB-NarQ-NarX-like"/>
    <property type="match status" value="1"/>
</dbReference>
<dbReference type="EMBL" id="CP000555">
    <property type="protein sequence ID" value="ABM94210.1"/>
    <property type="molecule type" value="Genomic_DNA"/>
</dbReference>
<feature type="transmembrane region" description="Helical" evidence="7">
    <location>
        <begin position="279"/>
        <end position="297"/>
    </location>
</feature>
<dbReference type="PANTHER" id="PTHR24421:SF10">
    <property type="entry name" value="NITRATE_NITRITE SENSOR PROTEIN NARQ"/>
    <property type="match status" value="1"/>
</dbReference>
<feature type="compositionally biased region" description="Basic and acidic residues" evidence="6">
    <location>
        <begin position="1"/>
        <end position="18"/>
    </location>
</feature>
<reference evidence="9 10" key="1">
    <citation type="journal article" date="2007" name="J. Bacteriol.">
        <title>Whole-genome analysis of the methyl tert-butyl ether-degrading beta-proteobacterium Methylibium petroleiphilum PM1.</title>
        <authorList>
            <person name="Kane S.R."/>
            <person name="Chakicherla A.Y."/>
            <person name="Chain P.S.G."/>
            <person name="Schmidt R."/>
            <person name="Shin M.W."/>
            <person name="Legler T.C."/>
            <person name="Scow K.M."/>
            <person name="Larimer F.W."/>
            <person name="Lucas S.M."/>
            <person name="Richardson P.M."/>
            <person name="Hristova K.R."/>
        </authorList>
    </citation>
    <scope>NUCLEOTIDE SEQUENCE [LARGE SCALE GENOMIC DNA]</scope>
    <source>
        <strain evidence="10">ATCC BAA-1232 / LMG 22953 / PM1</strain>
    </source>
</reference>
<dbReference type="STRING" id="420662.Mpe_A1248"/>
<gene>
    <name evidence="9" type="ordered locus">Mpe_A1248</name>
</gene>
<dbReference type="eggNOG" id="COG4585">
    <property type="taxonomic scope" value="Bacteria"/>
</dbReference>
<evidence type="ECO:0000256" key="4">
    <source>
        <dbReference type="ARBA" id="ARBA00022777"/>
    </source>
</evidence>
<dbReference type="SUPFAM" id="SSF55874">
    <property type="entry name" value="ATPase domain of HSP90 chaperone/DNA topoisomerase II/histidine kinase"/>
    <property type="match status" value="1"/>
</dbReference>
<dbReference type="RefSeq" id="WP_011828847.1">
    <property type="nucleotide sequence ID" value="NC_008825.1"/>
</dbReference>